<comment type="caution">
    <text evidence="2">The sequence shown here is derived from an EMBL/GenBank/DDBJ whole genome shotgun (WGS) entry which is preliminary data.</text>
</comment>
<keyword evidence="3" id="KW-1185">Reference proteome</keyword>
<name>A0A423PVB2_9GAMM</name>
<gene>
    <name evidence="2" type="ORF">SAOR_03285</name>
</gene>
<accession>A0A423PVB2</accession>
<keyword evidence="1" id="KW-0472">Membrane</keyword>
<feature type="transmembrane region" description="Helical" evidence="1">
    <location>
        <begin position="7"/>
        <end position="29"/>
    </location>
</feature>
<reference evidence="2 3" key="1">
    <citation type="submission" date="2013-10" db="EMBL/GenBank/DDBJ databases">
        <title>Salinisphaera orenii MK-B5 Genome Sequencing.</title>
        <authorList>
            <person name="Lai Q."/>
            <person name="Li C."/>
            <person name="Shao Z."/>
        </authorList>
    </citation>
    <scope>NUCLEOTIDE SEQUENCE [LARGE SCALE GENOMIC DNA]</scope>
    <source>
        <strain evidence="2 3">MK-B5</strain>
    </source>
</reference>
<sequence length="39" mass="4348">MGETTRRLLWFVGLAVASLAVCGTAAFVFREFIFFVLAH</sequence>
<keyword evidence="1" id="KW-0812">Transmembrane</keyword>
<evidence type="ECO:0000313" key="2">
    <source>
        <dbReference type="EMBL" id="ROO29550.1"/>
    </source>
</evidence>
<evidence type="ECO:0000256" key="1">
    <source>
        <dbReference type="SAM" id="Phobius"/>
    </source>
</evidence>
<dbReference type="AlphaFoldDB" id="A0A423PVB2"/>
<protein>
    <submittedName>
        <fullName evidence="2">Uncharacterized protein</fullName>
    </submittedName>
</protein>
<organism evidence="2 3">
    <name type="scientific">Salinisphaera orenii MK-B5</name>
    <dbReference type="NCBI Taxonomy" id="856730"/>
    <lineage>
        <taxon>Bacteria</taxon>
        <taxon>Pseudomonadati</taxon>
        <taxon>Pseudomonadota</taxon>
        <taxon>Gammaproteobacteria</taxon>
        <taxon>Salinisphaerales</taxon>
        <taxon>Salinisphaeraceae</taxon>
        <taxon>Salinisphaera</taxon>
    </lineage>
</organism>
<proteinExistence type="predicted"/>
<dbReference type="EMBL" id="AYKH01000004">
    <property type="protein sequence ID" value="ROO29550.1"/>
    <property type="molecule type" value="Genomic_DNA"/>
</dbReference>
<dbReference type="Proteomes" id="UP000283993">
    <property type="component" value="Unassembled WGS sequence"/>
</dbReference>
<evidence type="ECO:0000313" key="3">
    <source>
        <dbReference type="Proteomes" id="UP000283993"/>
    </source>
</evidence>
<keyword evidence="1" id="KW-1133">Transmembrane helix</keyword>